<dbReference type="Proteomes" id="UP001232148">
    <property type="component" value="Unassembled WGS sequence"/>
</dbReference>
<dbReference type="AlphaFoldDB" id="A0AAD9HPH4"/>
<protein>
    <submittedName>
        <fullName evidence="2">Uncharacterized protein</fullName>
    </submittedName>
</protein>
<organism evidence="2 3">
    <name type="scientific">Colletotrichum zoysiae</name>
    <dbReference type="NCBI Taxonomy" id="1216348"/>
    <lineage>
        <taxon>Eukaryota</taxon>
        <taxon>Fungi</taxon>
        <taxon>Dikarya</taxon>
        <taxon>Ascomycota</taxon>
        <taxon>Pezizomycotina</taxon>
        <taxon>Sordariomycetes</taxon>
        <taxon>Hypocreomycetidae</taxon>
        <taxon>Glomerellales</taxon>
        <taxon>Glomerellaceae</taxon>
        <taxon>Colletotrichum</taxon>
        <taxon>Colletotrichum graminicola species complex</taxon>
    </lineage>
</organism>
<gene>
    <name evidence="2" type="ORF">LX32DRAFT_691335</name>
</gene>
<evidence type="ECO:0000313" key="3">
    <source>
        <dbReference type="Proteomes" id="UP001232148"/>
    </source>
</evidence>
<dbReference type="EMBL" id="MU842836">
    <property type="protein sequence ID" value="KAK2031851.1"/>
    <property type="molecule type" value="Genomic_DNA"/>
</dbReference>
<evidence type="ECO:0000313" key="2">
    <source>
        <dbReference type="EMBL" id="KAK2031851.1"/>
    </source>
</evidence>
<evidence type="ECO:0000256" key="1">
    <source>
        <dbReference type="SAM" id="MobiDB-lite"/>
    </source>
</evidence>
<feature type="compositionally biased region" description="Basic and acidic residues" evidence="1">
    <location>
        <begin position="80"/>
        <end position="91"/>
    </location>
</feature>
<accession>A0AAD9HPH4</accession>
<feature type="region of interest" description="Disordered" evidence="1">
    <location>
        <begin position="1"/>
        <end position="100"/>
    </location>
</feature>
<name>A0AAD9HPH4_9PEZI</name>
<sequence>MKTTTANLDEVAPAAKSPPSPGRLYGRMSEPEHGAPKTHSPCVKVPGFRRVRPTISDEDDQPPAQGPNTSPQASTTHPALDMDRGARERGQILRPGSRSINDQMIRHDAVGKLPLGWAVDGFSVVAIIYPSERPGGWTGSLRLLALARDQHTVEEGARSWCASSPTQEQ</sequence>
<keyword evidence="3" id="KW-1185">Reference proteome</keyword>
<reference evidence="2" key="1">
    <citation type="submission" date="2021-06" db="EMBL/GenBank/DDBJ databases">
        <title>Comparative genomics, transcriptomics and evolutionary studies reveal genomic signatures of adaptation to plant cell wall in hemibiotrophic fungi.</title>
        <authorList>
            <consortium name="DOE Joint Genome Institute"/>
            <person name="Baroncelli R."/>
            <person name="Diaz J.F."/>
            <person name="Benocci T."/>
            <person name="Peng M."/>
            <person name="Battaglia E."/>
            <person name="Haridas S."/>
            <person name="Andreopoulos W."/>
            <person name="Labutti K."/>
            <person name="Pangilinan J."/>
            <person name="Floch G.L."/>
            <person name="Makela M.R."/>
            <person name="Henrissat B."/>
            <person name="Grigoriev I.V."/>
            <person name="Crouch J.A."/>
            <person name="De Vries R.P."/>
            <person name="Sukno S.A."/>
            <person name="Thon M.R."/>
        </authorList>
    </citation>
    <scope>NUCLEOTIDE SEQUENCE</scope>
    <source>
        <strain evidence="2">MAFF235873</strain>
    </source>
</reference>
<comment type="caution">
    <text evidence="2">The sequence shown here is derived from an EMBL/GenBank/DDBJ whole genome shotgun (WGS) entry which is preliminary data.</text>
</comment>
<proteinExistence type="predicted"/>
<feature type="compositionally biased region" description="Polar residues" evidence="1">
    <location>
        <begin position="66"/>
        <end position="77"/>
    </location>
</feature>